<dbReference type="InterPro" id="IPR036390">
    <property type="entry name" value="WH_DNA-bd_sf"/>
</dbReference>
<evidence type="ECO:0000256" key="2">
    <source>
        <dbReference type="ARBA" id="ARBA00006403"/>
    </source>
</evidence>
<name>A0A2U9B9G0_SCOMX</name>
<dbReference type="InterPro" id="IPR000232">
    <property type="entry name" value="HSF_DNA-bd"/>
</dbReference>
<evidence type="ECO:0000313" key="8">
    <source>
        <dbReference type="EMBL" id="AWP00430.1"/>
    </source>
</evidence>
<dbReference type="Pfam" id="PF00447">
    <property type="entry name" value="HSF_DNA-bind"/>
    <property type="match status" value="1"/>
</dbReference>
<dbReference type="GO" id="GO:0005634">
    <property type="term" value="C:nucleus"/>
    <property type="evidence" value="ECO:0007669"/>
    <property type="project" value="UniProtKB-SubCell"/>
</dbReference>
<evidence type="ECO:0000256" key="4">
    <source>
        <dbReference type="ARBA" id="ARBA00023242"/>
    </source>
</evidence>
<evidence type="ECO:0000256" key="5">
    <source>
        <dbReference type="RuleBase" id="RU004020"/>
    </source>
</evidence>
<reference evidence="7 9" key="1">
    <citation type="submission" date="2017-12" db="EMBL/GenBank/DDBJ databases">
        <title>Integrating genomic resources of turbot (Scophthalmus maximus) in depth evaluation of genetic and physical mapping variation across individuals.</title>
        <authorList>
            <person name="Martinez P."/>
        </authorList>
    </citation>
    <scope>NUCLEOTIDE SEQUENCE [LARGE SCALE GENOMIC DNA]</scope>
</reference>
<dbReference type="STRING" id="52904.ENSSMAP00000000659"/>
<evidence type="ECO:0000256" key="1">
    <source>
        <dbReference type="ARBA" id="ARBA00004123"/>
    </source>
</evidence>
<evidence type="ECO:0000313" key="7">
    <source>
        <dbReference type="EMBL" id="AWP00429.1"/>
    </source>
</evidence>
<dbReference type="SUPFAM" id="SSF46785">
    <property type="entry name" value="Winged helix' DNA-binding domain"/>
    <property type="match status" value="1"/>
</dbReference>
<dbReference type="Gene3D" id="1.10.10.10">
    <property type="entry name" value="Winged helix-like DNA-binding domain superfamily/Winged helix DNA-binding domain"/>
    <property type="match status" value="1"/>
</dbReference>
<dbReference type="InterPro" id="IPR036388">
    <property type="entry name" value="WH-like_DNA-bd_sf"/>
</dbReference>
<protein>
    <submittedName>
        <fullName evidence="7 8">Putative heat shock factor protein 5-like</fullName>
    </submittedName>
</protein>
<accession>A0A2U9B9G0</accession>
<sequence>MSVGESSLPESINPINFPAKLWRLVNNPAYEAICWDSLGEVLIINQRLFEKQVLSPPSSSTSDNRDAFKTSNFTSFVRQLNLYGFRKGDPPVKNCPYPTRVTGTCHYFYNPNFKRNHPELVATLRRLTADNKAKLKAGLDVACRPPGQYQKHVKKVTSPLGPTQQESALLYPDKARTRTALNGTPAPPRCRRRARVHGAPLSDVPVSLSPYYTAVAPRPAAMHVLQDQMAYAHHASFHACTAQYPPGFYSQYVPCYYPNSVASHMTEIGLQTGPFSPHGYYLIPDEVMPAQTGNGFVVSPEKTVPVSDQSSCNQLFLL</sequence>
<dbReference type="EMBL" id="CP026246">
    <property type="protein sequence ID" value="AWP00430.1"/>
    <property type="molecule type" value="Genomic_DNA"/>
</dbReference>
<dbReference type="Proteomes" id="UP000246464">
    <property type="component" value="Chromosome 4"/>
</dbReference>
<evidence type="ECO:0000256" key="3">
    <source>
        <dbReference type="ARBA" id="ARBA00023125"/>
    </source>
</evidence>
<evidence type="ECO:0000313" key="9">
    <source>
        <dbReference type="Proteomes" id="UP000246464"/>
    </source>
</evidence>
<dbReference type="EMBL" id="CP026246">
    <property type="protein sequence ID" value="AWP00429.1"/>
    <property type="molecule type" value="Genomic_DNA"/>
</dbReference>
<comment type="subcellular location">
    <subcellularLocation>
        <location evidence="1">Nucleus</location>
    </subcellularLocation>
</comment>
<dbReference type="GO" id="GO:0003700">
    <property type="term" value="F:DNA-binding transcription factor activity"/>
    <property type="evidence" value="ECO:0007669"/>
    <property type="project" value="InterPro"/>
</dbReference>
<dbReference type="PANTHER" id="PTHR10015">
    <property type="entry name" value="HEAT SHOCK TRANSCRIPTION FACTOR"/>
    <property type="match status" value="1"/>
</dbReference>
<dbReference type="GO" id="GO:0043565">
    <property type="term" value="F:sequence-specific DNA binding"/>
    <property type="evidence" value="ECO:0007669"/>
    <property type="project" value="InterPro"/>
</dbReference>
<evidence type="ECO:0000259" key="6">
    <source>
        <dbReference type="SMART" id="SM00415"/>
    </source>
</evidence>
<dbReference type="PANTHER" id="PTHR10015:SF336">
    <property type="entry name" value="HEAT SHOCK TRANSCRIPTION FACTOR, Y-LINKED"/>
    <property type="match status" value="1"/>
</dbReference>
<keyword evidence="4" id="KW-0539">Nucleus</keyword>
<dbReference type="AlphaFoldDB" id="A0A2U9B9G0"/>
<keyword evidence="9" id="KW-1185">Reference proteome</keyword>
<feature type="domain" description="HSF-type DNA-binding" evidence="6">
    <location>
        <begin position="13"/>
        <end position="127"/>
    </location>
</feature>
<gene>
    <name evidence="7" type="ORF">SMAX5B_004144</name>
</gene>
<proteinExistence type="inferred from homology"/>
<comment type="similarity">
    <text evidence="2 5">Belongs to the HSF family.</text>
</comment>
<keyword evidence="7" id="KW-0346">Stress response</keyword>
<keyword evidence="3" id="KW-0238">DNA-binding</keyword>
<organism evidence="7 9">
    <name type="scientific">Scophthalmus maximus</name>
    <name type="common">Turbot</name>
    <name type="synonym">Psetta maxima</name>
    <dbReference type="NCBI Taxonomy" id="52904"/>
    <lineage>
        <taxon>Eukaryota</taxon>
        <taxon>Metazoa</taxon>
        <taxon>Chordata</taxon>
        <taxon>Craniata</taxon>
        <taxon>Vertebrata</taxon>
        <taxon>Euteleostomi</taxon>
        <taxon>Actinopterygii</taxon>
        <taxon>Neopterygii</taxon>
        <taxon>Teleostei</taxon>
        <taxon>Neoteleostei</taxon>
        <taxon>Acanthomorphata</taxon>
        <taxon>Carangaria</taxon>
        <taxon>Pleuronectiformes</taxon>
        <taxon>Pleuronectoidei</taxon>
        <taxon>Scophthalmidae</taxon>
        <taxon>Scophthalmus</taxon>
    </lineage>
</organism>
<dbReference type="SMART" id="SM00415">
    <property type="entry name" value="HSF"/>
    <property type="match status" value="1"/>
</dbReference>